<dbReference type="InterPro" id="IPR036412">
    <property type="entry name" value="HAD-like_sf"/>
</dbReference>
<sequence>MQPQAVIFDIGNVLIGWQPEAYYDAQIGPTRRQAFFDAVPIHAVNLEIDRGAPFLGSLQELAGDYPDWRDEILGWHKGWLQMVQPVIEESVATLLALKAKGVPVFALTNFGDETFEIALKAFPFLHTFDRAFVSARLRLIKPDPAIYAHVEAVTGLKGDQILFTDDRPENIAAAAERGWQTHLFTGWRAWAQQLVATGLLTEKEAGL</sequence>
<dbReference type="EMBL" id="JAVDBT010000009">
    <property type="protein sequence ID" value="MDQ2066837.1"/>
    <property type="molecule type" value="Genomic_DNA"/>
</dbReference>
<dbReference type="NCBIfam" id="TIGR01509">
    <property type="entry name" value="HAD-SF-IA-v3"/>
    <property type="match status" value="1"/>
</dbReference>
<dbReference type="PANTHER" id="PTHR43611">
    <property type="entry name" value="ALPHA-D-GLUCOSE 1-PHOSPHATE PHOSPHATASE"/>
    <property type="match status" value="1"/>
</dbReference>
<dbReference type="Proteomes" id="UP001239680">
    <property type="component" value="Unassembled WGS sequence"/>
</dbReference>
<dbReference type="Gene3D" id="3.40.50.1000">
    <property type="entry name" value="HAD superfamily/HAD-like"/>
    <property type="match status" value="1"/>
</dbReference>
<dbReference type="Pfam" id="PF00702">
    <property type="entry name" value="Hydrolase"/>
    <property type="match status" value="1"/>
</dbReference>
<dbReference type="InterPro" id="IPR023198">
    <property type="entry name" value="PGP-like_dom2"/>
</dbReference>
<evidence type="ECO:0000313" key="1">
    <source>
        <dbReference type="EMBL" id="MDQ2066837.1"/>
    </source>
</evidence>
<protein>
    <submittedName>
        <fullName evidence="1">HAD family phosphatase</fullName>
    </submittedName>
</protein>
<dbReference type="InterPro" id="IPR023214">
    <property type="entry name" value="HAD_sf"/>
</dbReference>
<organism evidence="1 2">
    <name type="scientific">Pseudogemmobacter lacusdianii</name>
    <dbReference type="NCBI Taxonomy" id="3069608"/>
    <lineage>
        <taxon>Bacteria</taxon>
        <taxon>Pseudomonadati</taxon>
        <taxon>Pseudomonadota</taxon>
        <taxon>Alphaproteobacteria</taxon>
        <taxon>Rhodobacterales</taxon>
        <taxon>Paracoccaceae</taxon>
        <taxon>Pseudogemmobacter</taxon>
    </lineage>
</organism>
<name>A0ABU0VYJ6_9RHOB</name>
<dbReference type="PANTHER" id="PTHR43611:SF3">
    <property type="entry name" value="FLAVIN MONONUCLEOTIDE HYDROLASE 1, CHLOROPLATIC"/>
    <property type="match status" value="1"/>
</dbReference>
<dbReference type="SUPFAM" id="SSF56784">
    <property type="entry name" value="HAD-like"/>
    <property type="match status" value="1"/>
</dbReference>
<proteinExistence type="predicted"/>
<dbReference type="SFLD" id="SFLDG01129">
    <property type="entry name" value="C1.5:_HAD__Beta-PGM__Phosphata"/>
    <property type="match status" value="1"/>
</dbReference>
<dbReference type="Gene3D" id="1.10.150.240">
    <property type="entry name" value="Putative phosphatase, domain 2"/>
    <property type="match status" value="1"/>
</dbReference>
<dbReference type="PRINTS" id="PR00413">
    <property type="entry name" value="HADHALOGNASE"/>
</dbReference>
<keyword evidence="2" id="KW-1185">Reference proteome</keyword>
<gene>
    <name evidence="1" type="ORF">Q9295_10655</name>
</gene>
<dbReference type="SFLD" id="SFLDS00003">
    <property type="entry name" value="Haloacid_Dehalogenase"/>
    <property type="match status" value="1"/>
</dbReference>
<reference evidence="1 2" key="1">
    <citation type="submission" date="2023-08" db="EMBL/GenBank/DDBJ databases">
        <title>Characterization of two Paracoccaceae strains isolated from Phycosphere and proposal of Xinfangfangia lacusdiani sp. nov.</title>
        <authorList>
            <person name="Deng Y."/>
            <person name="Zhang Y.Q."/>
        </authorList>
    </citation>
    <scope>NUCLEOTIDE SEQUENCE [LARGE SCALE GENOMIC DNA]</scope>
    <source>
        <strain evidence="1 2">CPCC 101601</strain>
    </source>
</reference>
<dbReference type="CDD" id="cd02603">
    <property type="entry name" value="HAD_sEH-N_like"/>
    <property type="match status" value="1"/>
</dbReference>
<accession>A0ABU0VYJ6</accession>
<comment type="caution">
    <text evidence="1">The sequence shown here is derived from an EMBL/GenBank/DDBJ whole genome shotgun (WGS) entry which is preliminary data.</text>
</comment>
<dbReference type="InterPro" id="IPR006439">
    <property type="entry name" value="HAD-SF_hydro_IA"/>
</dbReference>
<evidence type="ECO:0000313" key="2">
    <source>
        <dbReference type="Proteomes" id="UP001239680"/>
    </source>
</evidence>